<dbReference type="InterPro" id="IPR011032">
    <property type="entry name" value="GroES-like_sf"/>
</dbReference>
<keyword evidence="4" id="KW-0862">Zinc</keyword>
<evidence type="ECO:0000313" key="8">
    <source>
        <dbReference type="Proteomes" id="UP000515928"/>
    </source>
</evidence>
<evidence type="ECO:0000256" key="2">
    <source>
        <dbReference type="ARBA" id="ARBA00008072"/>
    </source>
</evidence>
<dbReference type="SMART" id="SM00829">
    <property type="entry name" value="PKS_ER"/>
    <property type="match status" value="1"/>
</dbReference>
<dbReference type="Pfam" id="PF08240">
    <property type="entry name" value="ADH_N"/>
    <property type="match status" value="1"/>
</dbReference>
<comment type="cofactor">
    <cofactor evidence="1">
        <name>Zn(2+)</name>
        <dbReference type="ChEBI" id="CHEBI:29105"/>
    </cofactor>
</comment>
<reference evidence="7 8" key="1">
    <citation type="submission" date="2020-08" db="EMBL/GenBank/DDBJ databases">
        <title>Genome sequence of Erysipelothrix inopinata DSM 15511T.</title>
        <authorList>
            <person name="Hyun D.-W."/>
            <person name="Bae J.-W."/>
        </authorList>
    </citation>
    <scope>NUCLEOTIDE SEQUENCE [LARGE SCALE GENOMIC DNA]</scope>
    <source>
        <strain evidence="7 8">DSM 15511</strain>
    </source>
</reference>
<keyword evidence="3" id="KW-0479">Metal-binding</keyword>
<dbReference type="InterPro" id="IPR013154">
    <property type="entry name" value="ADH-like_N"/>
</dbReference>
<dbReference type="SUPFAM" id="SSF51735">
    <property type="entry name" value="NAD(P)-binding Rossmann-fold domains"/>
    <property type="match status" value="1"/>
</dbReference>
<evidence type="ECO:0000259" key="6">
    <source>
        <dbReference type="SMART" id="SM00829"/>
    </source>
</evidence>
<dbReference type="InterPro" id="IPR036291">
    <property type="entry name" value="NAD(P)-bd_dom_sf"/>
</dbReference>
<keyword evidence="8" id="KW-1185">Reference proteome</keyword>
<dbReference type="Gene3D" id="3.40.50.720">
    <property type="entry name" value="NAD(P)-binding Rossmann-like Domain"/>
    <property type="match status" value="1"/>
</dbReference>
<evidence type="ECO:0000256" key="3">
    <source>
        <dbReference type="ARBA" id="ARBA00022723"/>
    </source>
</evidence>
<dbReference type="Proteomes" id="UP000515928">
    <property type="component" value="Chromosome"/>
</dbReference>
<proteinExistence type="inferred from homology"/>
<dbReference type="KEGG" id="eio:H9L01_00560"/>
<dbReference type="PANTHER" id="PTHR43350">
    <property type="entry name" value="NAD-DEPENDENT ALCOHOL DEHYDROGENASE"/>
    <property type="match status" value="1"/>
</dbReference>
<dbReference type="Pfam" id="PF00107">
    <property type="entry name" value="ADH_zinc_N"/>
    <property type="match status" value="1"/>
</dbReference>
<sequence length="345" mass="37726">MMMNYLGAQNGQIKIYESEDLSVIDNYILVDVSYSAVSPGTENTMSQGSQEEVVRLGYSASGIVNSVGNGADDFKVGDRVSVYGAPYVGHRSQLLVPKTLAVKVPESVSLKDASLGGLGAIAIHGLRQGNLRFGEICVVVGLGIYGQLIAQIAHNAGLVVFALNRSASRAELLHEVSGLKTYSDEDELEKDLMLASGGKGADAVFLCAGSGASYLTDKSIDWLCDRGKSVIVGDIQPNYSREKMFVKEIDIRISRAGGPGRYNTSYEKDAVDYPYGYVRWTEGRNVGEFIRLLEAKRIKVDAYYDMPTPIETYPEVYRTLSERGASYLTHCFTYGKNQDLEEEKV</sequence>
<protein>
    <submittedName>
        <fullName evidence="7">Zinc-binding alcohol dehydrogenase</fullName>
    </submittedName>
</protein>
<feature type="domain" description="Enoyl reductase (ER)" evidence="6">
    <location>
        <begin position="8"/>
        <end position="325"/>
    </location>
</feature>
<evidence type="ECO:0000313" key="7">
    <source>
        <dbReference type="EMBL" id="QNN61787.1"/>
    </source>
</evidence>
<dbReference type="CDD" id="cd08255">
    <property type="entry name" value="2-desacetyl-2-hydroxyethyl_bacteriochlorophyllide_like"/>
    <property type="match status" value="1"/>
</dbReference>
<gene>
    <name evidence="7" type="ORF">H9L01_00560</name>
</gene>
<dbReference type="SUPFAM" id="SSF50129">
    <property type="entry name" value="GroES-like"/>
    <property type="match status" value="1"/>
</dbReference>
<evidence type="ECO:0000256" key="1">
    <source>
        <dbReference type="ARBA" id="ARBA00001947"/>
    </source>
</evidence>
<dbReference type="InterPro" id="IPR020843">
    <property type="entry name" value="ER"/>
</dbReference>
<evidence type="ECO:0000256" key="5">
    <source>
        <dbReference type="ARBA" id="ARBA00023002"/>
    </source>
</evidence>
<dbReference type="GO" id="GO:0046872">
    <property type="term" value="F:metal ion binding"/>
    <property type="evidence" value="ECO:0007669"/>
    <property type="project" value="UniProtKB-KW"/>
</dbReference>
<keyword evidence="5" id="KW-0560">Oxidoreductase</keyword>
<comment type="similarity">
    <text evidence="2">Belongs to the zinc-containing alcohol dehydrogenase family.</text>
</comment>
<dbReference type="Gene3D" id="3.90.180.10">
    <property type="entry name" value="Medium-chain alcohol dehydrogenases, catalytic domain"/>
    <property type="match status" value="1"/>
</dbReference>
<dbReference type="EMBL" id="CP060715">
    <property type="protein sequence ID" value="QNN61787.1"/>
    <property type="molecule type" value="Genomic_DNA"/>
</dbReference>
<dbReference type="PANTHER" id="PTHR43350:SF19">
    <property type="entry name" value="D-GULOSIDE 3-DEHYDROGENASE"/>
    <property type="match status" value="1"/>
</dbReference>
<dbReference type="InterPro" id="IPR013149">
    <property type="entry name" value="ADH-like_C"/>
</dbReference>
<evidence type="ECO:0000256" key="4">
    <source>
        <dbReference type="ARBA" id="ARBA00022833"/>
    </source>
</evidence>
<name>A0A7G9S1R2_9FIRM</name>
<dbReference type="AlphaFoldDB" id="A0A7G9S1R2"/>
<dbReference type="GO" id="GO:0016491">
    <property type="term" value="F:oxidoreductase activity"/>
    <property type="evidence" value="ECO:0007669"/>
    <property type="project" value="UniProtKB-KW"/>
</dbReference>
<organism evidence="7 8">
    <name type="scientific">Erysipelothrix inopinata</name>
    <dbReference type="NCBI Taxonomy" id="225084"/>
    <lineage>
        <taxon>Bacteria</taxon>
        <taxon>Bacillati</taxon>
        <taxon>Bacillota</taxon>
        <taxon>Erysipelotrichia</taxon>
        <taxon>Erysipelotrichales</taxon>
        <taxon>Erysipelotrichaceae</taxon>
        <taxon>Erysipelothrix</taxon>
    </lineage>
</organism>
<accession>A0A7G9S1R2</accession>